<dbReference type="GO" id="GO:0061711">
    <property type="term" value="F:tRNA N(6)-L-threonylcarbamoyladenine synthase activity"/>
    <property type="evidence" value="ECO:0007669"/>
    <property type="project" value="UniProtKB-EC"/>
</dbReference>
<comment type="caution">
    <text evidence="8">Lacks conserved residue(s) required for the propagation of feature annotation.</text>
</comment>
<dbReference type="PANTHER" id="PTHR11735:SF6">
    <property type="entry name" value="TRNA N6-ADENOSINE THREONYLCARBAMOYLTRANSFERASE, MITOCHONDRIAL"/>
    <property type="match status" value="1"/>
</dbReference>
<keyword evidence="2 8" id="KW-0808">Transferase</keyword>
<dbReference type="GO" id="GO:0005506">
    <property type="term" value="F:iron ion binding"/>
    <property type="evidence" value="ECO:0007669"/>
    <property type="project" value="UniProtKB-UniRule"/>
</dbReference>
<organism evidence="10 11">
    <name type="scientific">Candidatus Uhrbacteria bacterium CG10_big_fil_rev_8_21_14_0_10_48_11</name>
    <dbReference type="NCBI Taxonomy" id="1975037"/>
    <lineage>
        <taxon>Bacteria</taxon>
        <taxon>Candidatus Uhriibacteriota</taxon>
    </lineage>
</organism>
<protein>
    <recommendedName>
        <fullName evidence="8">tRNA N6-adenosine threonylcarbamoyltransferase</fullName>
        <ecNumber evidence="8">2.3.1.234</ecNumber>
    </recommendedName>
    <alternativeName>
        <fullName evidence="8">N6-L-threonylcarbamoyladenine synthase</fullName>
        <shortName evidence="8">t(6)A synthase</shortName>
    </alternativeName>
    <alternativeName>
        <fullName evidence="8">t(6)A37 threonylcarbamoyladenosine biosynthesis protein TsaD</fullName>
    </alternativeName>
    <alternativeName>
        <fullName evidence="8">tRNA threonylcarbamoyladenosine biosynthesis protein TsaD</fullName>
    </alternativeName>
</protein>
<dbReference type="InterPro" id="IPR017861">
    <property type="entry name" value="KAE1/TsaD"/>
</dbReference>
<dbReference type="Gene3D" id="3.30.420.40">
    <property type="match status" value="2"/>
</dbReference>
<dbReference type="Pfam" id="PF00814">
    <property type="entry name" value="TsaD"/>
    <property type="match status" value="1"/>
</dbReference>
<feature type="binding site" evidence="8">
    <location>
        <position position="321"/>
    </location>
    <ligand>
        <name>Fe cation</name>
        <dbReference type="ChEBI" id="CHEBI:24875"/>
    </ligand>
</feature>
<keyword evidence="5 8" id="KW-0408">Iron</keyword>
<dbReference type="FunFam" id="3.30.420.40:FF:000040">
    <property type="entry name" value="tRNA N6-adenosine threonylcarbamoyltransferase"/>
    <property type="match status" value="1"/>
</dbReference>
<comment type="caution">
    <text evidence="10">The sequence shown here is derived from an EMBL/GenBank/DDBJ whole genome shotgun (WGS) entry which is preliminary data.</text>
</comment>
<comment type="function">
    <text evidence="8">Required for the formation of a threonylcarbamoyl group on adenosine at position 37 (t(6)A37) in tRNAs that read codons beginning with adenine. Is involved in the transfer of the threonylcarbamoyl moiety of threonylcarbamoyl-AMP (TC-AMP) to the N6 group of A37, together with TsaE and TsaB. TsaD likely plays a direct catalytic role in this reaction.</text>
</comment>
<dbReference type="CDD" id="cd24133">
    <property type="entry name" value="ASKHA_NBD_TsaD_bac"/>
    <property type="match status" value="1"/>
</dbReference>
<proteinExistence type="inferred from homology"/>
<feature type="binding site" evidence="8">
    <location>
        <position position="128"/>
    </location>
    <ligand>
        <name>Fe cation</name>
        <dbReference type="ChEBI" id="CHEBI:24875"/>
    </ligand>
</feature>
<dbReference type="EC" id="2.3.1.234" evidence="8"/>
<evidence type="ECO:0000256" key="1">
    <source>
        <dbReference type="ARBA" id="ARBA00022490"/>
    </source>
</evidence>
<evidence type="ECO:0000313" key="11">
    <source>
        <dbReference type="Proteomes" id="UP000231152"/>
    </source>
</evidence>
<gene>
    <name evidence="8 10" type="primary">tsaD</name>
    <name evidence="10" type="ORF">COV04_03185</name>
</gene>
<evidence type="ECO:0000256" key="4">
    <source>
        <dbReference type="ARBA" id="ARBA00022723"/>
    </source>
</evidence>
<dbReference type="InterPro" id="IPR043129">
    <property type="entry name" value="ATPase_NBD"/>
</dbReference>
<evidence type="ECO:0000256" key="3">
    <source>
        <dbReference type="ARBA" id="ARBA00022694"/>
    </source>
</evidence>
<sequence length="354" mass="38024">MGKSATVLAIETSCDETGVAVVTGKKSGNRYELTVREHLLHSQIATHKKTGGVVPEVAAREHAVQLPRLLVALSKKIPLAALMQEVDAIAVTAGPGLVTSLLVGVEVTKTIALAWEKPLVPVNHLEGHVYASLLKPNKGERHKQRDFVFPLLVLIVSGGHTELVLMKQHLNYRILGTTRDDAAGEAFDKTAKLLGLPYPGGPALSTLARTGDPTAITFPRPMLKSDNLEFSFSGLKTAVATYLKKQKRINRRDVAASIELAIVDALVGKTIRAVERYRPAGVVIAGGVAANRLLRSELEKALKQTAPKTKFFTPLLAYTTDNGAMIGAAGVIRYLNGTKSQPATLRVNPHLPLK</sequence>
<feature type="domain" description="Gcp-like" evidence="9">
    <location>
        <begin position="35"/>
        <end position="327"/>
    </location>
</feature>
<dbReference type="SUPFAM" id="SSF53067">
    <property type="entry name" value="Actin-like ATPase domain"/>
    <property type="match status" value="2"/>
</dbReference>
<dbReference type="Proteomes" id="UP000231152">
    <property type="component" value="Unassembled WGS sequence"/>
</dbReference>
<keyword evidence="4 8" id="KW-0479">Metal-binding</keyword>
<keyword evidence="3 8" id="KW-0819">tRNA processing</keyword>
<evidence type="ECO:0000256" key="2">
    <source>
        <dbReference type="ARBA" id="ARBA00022679"/>
    </source>
</evidence>
<dbReference type="InterPro" id="IPR000905">
    <property type="entry name" value="Gcp-like_dom"/>
</dbReference>
<feature type="binding site" evidence="8">
    <location>
        <position position="124"/>
    </location>
    <ligand>
        <name>Fe cation</name>
        <dbReference type="ChEBI" id="CHEBI:24875"/>
    </ligand>
</feature>
<reference evidence="10 11" key="1">
    <citation type="submission" date="2017-09" db="EMBL/GenBank/DDBJ databases">
        <title>Depth-based differentiation of microbial function through sediment-hosted aquifers and enrichment of novel symbionts in the deep terrestrial subsurface.</title>
        <authorList>
            <person name="Probst A.J."/>
            <person name="Ladd B."/>
            <person name="Jarett J.K."/>
            <person name="Geller-Mcgrath D.E."/>
            <person name="Sieber C.M."/>
            <person name="Emerson J.B."/>
            <person name="Anantharaman K."/>
            <person name="Thomas B.C."/>
            <person name="Malmstrom R."/>
            <person name="Stieglmeier M."/>
            <person name="Klingl A."/>
            <person name="Woyke T."/>
            <person name="Ryan C.M."/>
            <person name="Banfield J.F."/>
        </authorList>
    </citation>
    <scope>NUCLEOTIDE SEQUENCE [LARGE SCALE GENOMIC DNA]</scope>
    <source>
        <strain evidence="10">CG10_big_fil_rev_8_21_14_0_10_48_11</strain>
    </source>
</reference>
<feature type="binding site" evidence="8">
    <location>
        <position position="291"/>
    </location>
    <ligand>
        <name>substrate</name>
    </ligand>
</feature>
<comment type="subcellular location">
    <subcellularLocation>
        <location evidence="8">Cytoplasm</location>
    </subcellularLocation>
</comment>
<dbReference type="GO" id="GO:0005737">
    <property type="term" value="C:cytoplasm"/>
    <property type="evidence" value="ECO:0007669"/>
    <property type="project" value="UniProtKB-SubCell"/>
</dbReference>
<evidence type="ECO:0000256" key="5">
    <source>
        <dbReference type="ARBA" id="ARBA00023004"/>
    </source>
</evidence>
<feature type="binding site" evidence="8">
    <location>
        <begin position="155"/>
        <end position="159"/>
    </location>
    <ligand>
        <name>substrate</name>
    </ligand>
</feature>
<evidence type="ECO:0000256" key="7">
    <source>
        <dbReference type="ARBA" id="ARBA00048117"/>
    </source>
</evidence>
<dbReference type="NCBIfam" id="TIGR03723">
    <property type="entry name" value="T6A_TsaD_YgjD"/>
    <property type="match status" value="1"/>
</dbReference>
<evidence type="ECO:0000256" key="8">
    <source>
        <dbReference type="HAMAP-Rule" id="MF_01445"/>
    </source>
</evidence>
<dbReference type="PRINTS" id="PR00789">
    <property type="entry name" value="OSIALOPTASE"/>
</dbReference>
<feature type="binding site" evidence="8">
    <location>
        <position position="188"/>
    </location>
    <ligand>
        <name>substrate</name>
    </ligand>
</feature>
<dbReference type="GO" id="GO:0002949">
    <property type="term" value="P:tRNA threonylcarbamoyladenosine modification"/>
    <property type="evidence" value="ECO:0007669"/>
    <property type="project" value="UniProtKB-UniRule"/>
</dbReference>
<dbReference type="HAMAP" id="MF_01445">
    <property type="entry name" value="TsaD"/>
    <property type="match status" value="1"/>
</dbReference>
<dbReference type="NCBIfam" id="TIGR00329">
    <property type="entry name" value="gcp_kae1"/>
    <property type="match status" value="1"/>
</dbReference>
<keyword evidence="6 8" id="KW-0012">Acyltransferase</keyword>
<evidence type="ECO:0000313" key="10">
    <source>
        <dbReference type="EMBL" id="PJE75741.1"/>
    </source>
</evidence>
<comment type="catalytic activity">
    <reaction evidence="7 8">
        <text>L-threonylcarbamoyladenylate + adenosine(37) in tRNA = N(6)-L-threonylcarbamoyladenosine(37) in tRNA + AMP + H(+)</text>
        <dbReference type="Rhea" id="RHEA:37059"/>
        <dbReference type="Rhea" id="RHEA-COMP:10162"/>
        <dbReference type="Rhea" id="RHEA-COMP:10163"/>
        <dbReference type="ChEBI" id="CHEBI:15378"/>
        <dbReference type="ChEBI" id="CHEBI:73682"/>
        <dbReference type="ChEBI" id="CHEBI:74411"/>
        <dbReference type="ChEBI" id="CHEBI:74418"/>
        <dbReference type="ChEBI" id="CHEBI:456215"/>
        <dbReference type="EC" id="2.3.1.234"/>
    </reaction>
</comment>
<comment type="similarity">
    <text evidence="8">Belongs to the KAE1 / TsaD family.</text>
</comment>
<feature type="binding site" evidence="8">
    <location>
        <position position="201"/>
    </location>
    <ligand>
        <name>substrate</name>
    </ligand>
</feature>
<dbReference type="AlphaFoldDB" id="A0A2M8LE54"/>
<keyword evidence="1 8" id="KW-0963">Cytoplasm</keyword>
<dbReference type="PANTHER" id="PTHR11735">
    <property type="entry name" value="TRNA N6-ADENOSINE THREONYLCARBAMOYLTRANSFERASE"/>
    <property type="match status" value="1"/>
</dbReference>
<dbReference type="EMBL" id="PFET01000010">
    <property type="protein sequence ID" value="PJE75741.1"/>
    <property type="molecule type" value="Genomic_DNA"/>
</dbReference>
<accession>A0A2M8LE54</accession>
<dbReference type="InterPro" id="IPR022450">
    <property type="entry name" value="TsaD"/>
</dbReference>
<evidence type="ECO:0000256" key="6">
    <source>
        <dbReference type="ARBA" id="ARBA00023315"/>
    </source>
</evidence>
<name>A0A2M8LE54_9BACT</name>
<evidence type="ECO:0000259" key="9">
    <source>
        <dbReference type="Pfam" id="PF00814"/>
    </source>
</evidence>
<comment type="cofactor">
    <cofactor evidence="8">
        <name>Fe(2+)</name>
        <dbReference type="ChEBI" id="CHEBI:29033"/>
    </cofactor>
    <text evidence="8">Binds 1 Fe(2+) ion per subunit.</text>
</comment>